<protein>
    <submittedName>
        <fullName evidence="2">Uncharacterized protein</fullName>
    </submittedName>
</protein>
<evidence type="ECO:0000313" key="3">
    <source>
        <dbReference type="Proteomes" id="UP001151760"/>
    </source>
</evidence>
<comment type="caution">
    <text evidence="2">The sequence shown here is derived from an EMBL/GenBank/DDBJ whole genome shotgun (WGS) entry which is preliminary data.</text>
</comment>
<gene>
    <name evidence="2" type="ORF">Tco_0771164</name>
</gene>
<dbReference type="Proteomes" id="UP001151760">
    <property type="component" value="Unassembled WGS sequence"/>
</dbReference>
<reference evidence="2" key="2">
    <citation type="submission" date="2022-01" db="EMBL/GenBank/DDBJ databases">
        <authorList>
            <person name="Yamashiro T."/>
            <person name="Shiraishi A."/>
            <person name="Satake H."/>
            <person name="Nakayama K."/>
        </authorList>
    </citation>
    <scope>NUCLEOTIDE SEQUENCE</scope>
</reference>
<name>A0ABQ4ZE75_9ASTR</name>
<feature type="compositionally biased region" description="Pro residues" evidence="1">
    <location>
        <begin position="7"/>
        <end position="16"/>
    </location>
</feature>
<evidence type="ECO:0000313" key="2">
    <source>
        <dbReference type="EMBL" id="GJS88528.1"/>
    </source>
</evidence>
<feature type="compositionally biased region" description="Low complexity" evidence="1">
    <location>
        <begin position="108"/>
        <end position="119"/>
    </location>
</feature>
<feature type="region of interest" description="Disordered" evidence="1">
    <location>
        <begin position="46"/>
        <end position="148"/>
    </location>
</feature>
<evidence type="ECO:0000256" key="1">
    <source>
        <dbReference type="SAM" id="MobiDB-lite"/>
    </source>
</evidence>
<keyword evidence="3" id="KW-1185">Reference proteome</keyword>
<reference evidence="2" key="1">
    <citation type="journal article" date="2022" name="Int. J. Mol. Sci.">
        <title>Draft Genome of Tanacetum Coccineum: Genomic Comparison of Closely Related Tanacetum-Family Plants.</title>
        <authorList>
            <person name="Yamashiro T."/>
            <person name="Shiraishi A."/>
            <person name="Nakayama K."/>
            <person name="Satake H."/>
        </authorList>
    </citation>
    <scope>NUCLEOTIDE SEQUENCE</scope>
</reference>
<organism evidence="2 3">
    <name type="scientific">Tanacetum coccineum</name>
    <dbReference type="NCBI Taxonomy" id="301880"/>
    <lineage>
        <taxon>Eukaryota</taxon>
        <taxon>Viridiplantae</taxon>
        <taxon>Streptophyta</taxon>
        <taxon>Embryophyta</taxon>
        <taxon>Tracheophyta</taxon>
        <taxon>Spermatophyta</taxon>
        <taxon>Magnoliopsida</taxon>
        <taxon>eudicotyledons</taxon>
        <taxon>Gunneridae</taxon>
        <taxon>Pentapetalae</taxon>
        <taxon>asterids</taxon>
        <taxon>campanulids</taxon>
        <taxon>Asterales</taxon>
        <taxon>Asteraceae</taxon>
        <taxon>Asteroideae</taxon>
        <taxon>Anthemideae</taxon>
        <taxon>Anthemidinae</taxon>
        <taxon>Tanacetum</taxon>
    </lineage>
</organism>
<dbReference type="EMBL" id="BQNB010011280">
    <property type="protein sequence ID" value="GJS88528.1"/>
    <property type="molecule type" value="Genomic_DNA"/>
</dbReference>
<feature type="region of interest" description="Disordered" evidence="1">
    <location>
        <begin position="1"/>
        <end position="26"/>
    </location>
</feature>
<feature type="compositionally biased region" description="Acidic residues" evidence="1">
    <location>
        <begin position="90"/>
        <end position="103"/>
    </location>
</feature>
<proteinExistence type="predicted"/>
<sequence length="148" mass="16431">MDAPIMPKVPPSPDYKPGPEDHHHQTTCLALREPERHHLHIYIPLIPSCLPPDSYRLTMSRDPEEDPEEDDEENPEEDPADYPADRGDRDDEESSDDDDDAEEEHLAPADPAAVAYSADQDPIPCLTSRRQGCPSDPGAGTIPLLKDC</sequence>
<accession>A0ABQ4ZE75</accession>
<feature type="compositionally biased region" description="Acidic residues" evidence="1">
    <location>
        <begin position="63"/>
        <end position="80"/>
    </location>
</feature>